<feature type="signal peptide" evidence="1">
    <location>
        <begin position="1"/>
        <end position="26"/>
    </location>
</feature>
<feature type="chain" id="PRO_5030538691" description="Subtilisin" evidence="1">
    <location>
        <begin position="27"/>
        <end position="399"/>
    </location>
</feature>
<evidence type="ECO:0000313" key="2">
    <source>
        <dbReference type="EMBL" id="CAE4623536.1"/>
    </source>
</evidence>
<evidence type="ECO:0008006" key="3">
    <source>
        <dbReference type="Google" id="ProtNLM"/>
    </source>
</evidence>
<evidence type="ECO:0000256" key="1">
    <source>
        <dbReference type="SAM" id="SignalP"/>
    </source>
</evidence>
<sequence>MPYQNLFGRMSYVRILLLSLAVPSQGLQDAATPYRIVSLLVAQRLPDQLASFSPYFSQHVPVIRPVCQDCLGVHVVATDKVQRSKVERVATVLAQYLDNNEDGWADNARVAAQMDRRGAVMVMCARPEELDEMNFTCDGFMCQDDYGNETGPPLPLDTGSSGNSTHPGGLPVQGRVLFDSTVGLTDAHLRCVHNRSAICDAPLEEAFHLLTDVGFAHAYPDLLGTQPGSALSLAMMGTIGSCGYNTEETPMGKYARFHFPNCTGTYHYADETCSFSCLATEYFHHVIASYNGEYAWGRADLPVHNRELCNGTGSRALEWENCAAGPDALHASRKALRSGSPDGVALLVDSGFKVPLVMPSGRYSPPLFATSAHLRGSGTLQPRPLRLQDVRLEFGRARS</sequence>
<protein>
    <recommendedName>
        <fullName evidence="3">Subtilisin</fullName>
    </recommendedName>
</protein>
<reference evidence="2" key="1">
    <citation type="submission" date="2021-01" db="EMBL/GenBank/DDBJ databases">
        <authorList>
            <person name="Corre E."/>
            <person name="Pelletier E."/>
            <person name="Niang G."/>
            <person name="Scheremetjew M."/>
            <person name="Finn R."/>
            <person name="Kale V."/>
            <person name="Holt S."/>
            <person name="Cochrane G."/>
            <person name="Meng A."/>
            <person name="Brown T."/>
            <person name="Cohen L."/>
        </authorList>
    </citation>
    <scope>NUCLEOTIDE SEQUENCE</scope>
    <source>
        <strain evidence="2">CCMP3105</strain>
    </source>
</reference>
<accession>A0A7S4RS87</accession>
<organism evidence="2">
    <name type="scientific">Alexandrium monilatum</name>
    <dbReference type="NCBI Taxonomy" id="311494"/>
    <lineage>
        <taxon>Eukaryota</taxon>
        <taxon>Sar</taxon>
        <taxon>Alveolata</taxon>
        <taxon>Dinophyceae</taxon>
        <taxon>Gonyaulacales</taxon>
        <taxon>Pyrocystaceae</taxon>
        <taxon>Alexandrium</taxon>
    </lineage>
</organism>
<dbReference type="AlphaFoldDB" id="A0A7S4RS87"/>
<keyword evidence="1" id="KW-0732">Signal</keyword>
<gene>
    <name evidence="2" type="ORF">AMON00008_LOCUS39777</name>
</gene>
<name>A0A7S4RS87_9DINO</name>
<dbReference type="EMBL" id="HBNR01056557">
    <property type="protein sequence ID" value="CAE4623536.1"/>
    <property type="molecule type" value="Transcribed_RNA"/>
</dbReference>
<proteinExistence type="predicted"/>